<dbReference type="GO" id="GO:0006813">
    <property type="term" value="P:potassium ion transport"/>
    <property type="evidence" value="ECO:0007669"/>
    <property type="project" value="InterPro"/>
</dbReference>
<keyword evidence="2" id="KW-0812">Transmembrane</keyword>
<dbReference type="InterPro" id="IPR050721">
    <property type="entry name" value="Trk_Ktr_HKT_K-transport"/>
</dbReference>
<organism evidence="4 5">
    <name type="scientific">Exobacillus caeni</name>
    <dbReference type="NCBI Taxonomy" id="2574798"/>
    <lineage>
        <taxon>Bacteria</taxon>
        <taxon>Bacillati</taxon>
        <taxon>Bacillota</taxon>
        <taxon>Bacilli</taxon>
        <taxon>Bacillales</taxon>
        <taxon>Guptibacillaceae</taxon>
        <taxon>Exobacillus</taxon>
    </lineage>
</organism>
<evidence type="ECO:0000313" key="4">
    <source>
        <dbReference type="EMBL" id="TLS39406.1"/>
    </source>
</evidence>
<dbReference type="PRINTS" id="PR00169">
    <property type="entry name" value="KCHANNEL"/>
</dbReference>
<feature type="domain" description="RCK N-terminal" evidence="3">
    <location>
        <begin position="114"/>
        <end position="239"/>
    </location>
</feature>
<keyword evidence="4" id="KW-0407">Ion channel</keyword>
<protein>
    <submittedName>
        <fullName evidence="4">Potassium channel family protein</fullName>
    </submittedName>
</protein>
<dbReference type="OrthoDB" id="9785285at2"/>
<accession>A0A5R9FB35</accession>
<sequence>MIHLQKLIKKALSLNNWFVFYSAIALVVGSSAITRLIEPETFPTFFEALWWVMTTVTTVGYGDYSPVTTGGRVFAIILYMIGIGYISLVIGKIIEGFSAVKKRREEGRMEYKGKNHIIIIGWSKKASFAVKEIMETENNREIVIIDKLEKAPLLTEDIHYIKGDAAEEKTLLKANIKEAEAVLIFSDDSIHDALLADGKSLLICTTIESMVPEIHTTVEVMKEEHIKNFKHVKVDEFVLTHETISRLAVRSIFSKGITNVFSQLMSRGHGEDLYEVVAKPHWKTYRQAFDELLQEGATLISDGNNLEINRNLDENISPNARLFVICDRETYLKIKT</sequence>
<gene>
    <name evidence="4" type="ORF">FCL54_01720</name>
</gene>
<dbReference type="EMBL" id="SWLG01000001">
    <property type="protein sequence ID" value="TLS39406.1"/>
    <property type="molecule type" value="Genomic_DNA"/>
</dbReference>
<dbReference type="AlphaFoldDB" id="A0A5R9FB35"/>
<dbReference type="Pfam" id="PF02254">
    <property type="entry name" value="TrkA_N"/>
    <property type="match status" value="1"/>
</dbReference>
<evidence type="ECO:0000313" key="5">
    <source>
        <dbReference type="Proteomes" id="UP000308230"/>
    </source>
</evidence>
<keyword evidence="2" id="KW-0472">Membrane</keyword>
<dbReference type="InterPro" id="IPR003148">
    <property type="entry name" value="RCK_N"/>
</dbReference>
<keyword evidence="4" id="KW-0813">Transport</keyword>
<comment type="subcellular location">
    <subcellularLocation>
        <location evidence="1">Cell membrane</location>
        <topology evidence="1">Multi-pass membrane protein</topology>
    </subcellularLocation>
</comment>
<dbReference type="InterPro" id="IPR036291">
    <property type="entry name" value="NAD(P)-bd_dom_sf"/>
</dbReference>
<keyword evidence="2" id="KW-1133">Transmembrane helix</keyword>
<dbReference type="PROSITE" id="PS51201">
    <property type="entry name" value="RCK_N"/>
    <property type="match status" value="1"/>
</dbReference>
<dbReference type="SUPFAM" id="SSF81324">
    <property type="entry name" value="Voltage-gated potassium channels"/>
    <property type="match status" value="1"/>
</dbReference>
<dbReference type="Gene3D" id="1.10.287.70">
    <property type="match status" value="1"/>
</dbReference>
<proteinExistence type="predicted"/>
<evidence type="ECO:0000259" key="3">
    <source>
        <dbReference type="PROSITE" id="PS51201"/>
    </source>
</evidence>
<dbReference type="SUPFAM" id="SSF51735">
    <property type="entry name" value="NAD(P)-binding Rossmann-fold domains"/>
    <property type="match status" value="1"/>
</dbReference>
<reference evidence="4 5" key="1">
    <citation type="submission" date="2019-04" db="EMBL/GenBank/DDBJ databases">
        <title>Bacillus caeni sp. nov., a bacterium isolated from mangrove sediment.</title>
        <authorList>
            <person name="Huang H."/>
            <person name="Mo K."/>
            <person name="Hu Y."/>
        </authorList>
    </citation>
    <scope>NUCLEOTIDE SEQUENCE [LARGE SCALE GENOMIC DNA]</scope>
    <source>
        <strain evidence="4 5">HB172195</strain>
    </source>
</reference>
<feature type="transmembrane region" description="Helical" evidence="2">
    <location>
        <begin position="73"/>
        <end position="94"/>
    </location>
</feature>
<keyword evidence="4" id="KW-0406">Ion transport</keyword>
<dbReference type="Proteomes" id="UP000308230">
    <property type="component" value="Unassembled WGS sequence"/>
</dbReference>
<dbReference type="Gene3D" id="3.40.50.720">
    <property type="entry name" value="NAD(P)-binding Rossmann-like Domain"/>
    <property type="match status" value="1"/>
</dbReference>
<dbReference type="GO" id="GO:0034220">
    <property type="term" value="P:monoatomic ion transmembrane transport"/>
    <property type="evidence" value="ECO:0007669"/>
    <property type="project" value="UniProtKB-KW"/>
</dbReference>
<dbReference type="PANTHER" id="PTHR43833">
    <property type="entry name" value="POTASSIUM CHANNEL PROTEIN 2-RELATED-RELATED"/>
    <property type="match status" value="1"/>
</dbReference>
<comment type="caution">
    <text evidence="4">The sequence shown here is derived from an EMBL/GenBank/DDBJ whole genome shotgun (WGS) entry which is preliminary data.</text>
</comment>
<keyword evidence="5" id="KW-1185">Reference proteome</keyword>
<evidence type="ECO:0000256" key="1">
    <source>
        <dbReference type="ARBA" id="ARBA00004651"/>
    </source>
</evidence>
<dbReference type="GO" id="GO:0005886">
    <property type="term" value="C:plasma membrane"/>
    <property type="evidence" value="ECO:0007669"/>
    <property type="project" value="UniProtKB-SubCell"/>
</dbReference>
<name>A0A5R9FB35_9BACL</name>
<dbReference type="PANTHER" id="PTHR43833:SF9">
    <property type="entry name" value="POTASSIUM CHANNEL PROTEIN YUGO-RELATED"/>
    <property type="match status" value="1"/>
</dbReference>
<evidence type="ECO:0000256" key="2">
    <source>
        <dbReference type="SAM" id="Phobius"/>
    </source>
</evidence>
<feature type="transmembrane region" description="Helical" evidence="2">
    <location>
        <begin position="17"/>
        <end position="37"/>
    </location>
</feature>
<dbReference type="InterPro" id="IPR013099">
    <property type="entry name" value="K_chnl_dom"/>
</dbReference>
<dbReference type="Pfam" id="PF07885">
    <property type="entry name" value="Ion_trans_2"/>
    <property type="match status" value="1"/>
</dbReference>